<reference evidence="10" key="1">
    <citation type="submission" date="2024-04" db="EMBL/GenBank/DDBJ databases">
        <authorList>
            <person name="Shaw F."/>
            <person name="Minotto A."/>
        </authorList>
    </citation>
    <scope>NUCLEOTIDE SEQUENCE [LARGE SCALE GENOMIC DNA]</scope>
</reference>
<protein>
    <recommendedName>
        <fullName evidence="6">Cyclin-dependent kinase 8</fullName>
    </recommendedName>
</protein>
<evidence type="ECO:0000256" key="6">
    <source>
        <dbReference type="ARBA" id="ARBA00041823"/>
    </source>
</evidence>
<name>A0ABP1CSN4_9APHY</name>
<evidence type="ECO:0000259" key="8">
    <source>
        <dbReference type="PROSITE" id="PS50011"/>
    </source>
</evidence>
<organism evidence="9 10">
    <name type="scientific">Somion occarium</name>
    <dbReference type="NCBI Taxonomy" id="3059160"/>
    <lineage>
        <taxon>Eukaryota</taxon>
        <taxon>Fungi</taxon>
        <taxon>Dikarya</taxon>
        <taxon>Basidiomycota</taxon>
        <taxon>Agaricomycotina</taxon>
        <taxon>Agaricomycetes</taxon>
        <taxon>Polyporales</taxon>
        <taxon>Cerrenaceae</taxon>
        <taxon>Somion</taxon>
    </lineage>
</organism>
<sequence length="450" mass="51408">MVLPFMVCKNLRDLFMFKYVISSSEREVLYQAKAVMGGKDSDSPLLAIRRYTVASGISTFGQIMSYTLDILIKRWVSNEHIAELRAVIASNNEVYVVHDYIEHDLQQIIQYRRLVHITSLPAPFIKSVTYQIMQGVAFLHDHEIYHRALRPSAILITQEGVVKIGNLDSAWTSESQAESGRYLPEFRNSQQFFYISYLAPELLLLDEWTTSAADVWAVGCVMAEMVLLRPIFQGPRRQLRIHEGVEFDEDLRPVFNAIELLLGTPQPHNWQYLIGLQHFVKSYAPARRSPTNTRPALKQPAIPTRPRLEEWCNHYMPNSGSFAFLSEIFDYDPTKRLTAKDALQHPWFGIDPTPTSDVFEALSTFEKPPHRNMLSVEKRSQAAARSASSRKRAYLYGTARITGMPLLLDNSCLPKNDSEPRSPQMSTKKRVSVETASTTRNVSQKKSRTH</sequence>
<keyword evidence="4" id="KW-0418">Kinase</keyword>
<dbReference type="InterPro" id="IPR011009">
    <property type="entry name" value="Kinase-like_dom_sf"/>
</dbReference>
<dbReference type="PROSITE" id="PS50011">
    <property type="entry name" value="PROTEIN_KINASE_DOM"/>
    <property type="match status" value="1"/>
</dbReference>
<feature type="domain" description="Protein kinase" evidence="8">
    <location>
        <begin position="15"/>
        <end position="348"/>
    </location>
</feature>
<keyword evidence="10" id="KW-1185">Reference proteome</keyword>
<dbReference type="PANTHER" id="PTHR24056:SF495">
    <property type="entry name" value="CYCLIN-DEPENDENT KINASE 8-RELATED"/>
    <property type="match status" value="1"/>
</dbReference>
<evidence type="ECO:0000256" key="5">
    <source>
        <dbReference type="ARBA" id="ARBA00022840"/>
    </source>
</evidence>
<dbReference type="Proteomes" id="UP001497453">
    <property type="component" value="Chromosome 11"/>
</dbReference>
<dbReference type="Gene3D" id="1.10.510.10">
    <property type="entry name" value="Transferase(Phosphotransferase) domain 1"/>
    <property type="match status" value="1"/>
</dbReference>
<keyword evidence="1" id="KW-0723">Serine/threonine-protein kinase</keyword>
<keyword evidence="2" id="KW-0808">Transferase</keyword>
<dbReference type="InterPro" id="IPR050108">
    <property type="entry name" value="CDK"/>
</dbReference>
<keyword evidence="3" id="KW-0547">Nucleotide-binding</keyword>
<evidence type="ECO:0000313" key="9">
    <source>
        <dbReference type="EMBL" id="CAL1698696.1"/>
    </source>
</evidence>
<gene>
    <name evidence="9" type="ORF">GFSPODELE1_LOCUS2279</name>
</gene>
<evidence type="ECO:0000256" key="7">
    <source>
        <dbReference type="SAM" id="MobiDB-lite"/>
    </source>
</evidence>
<evidence type="ECO:0000256" key="3">
    <source>
        <dbReference type="ARBA" id="ARBA00022741"/>
    </source>
</evidence>
<dbReference type="EMBL" id="OZ037954">
    <property type="protein sequence ID" value="CAL1698696.1"/>
    <property type="molecule type" value="Genomic_DNA"/>
</dbReference>
<dbReference type="SUPFAM" id="SSF56112">
    <property type="entry name" value="Protein kinase-like (PK-like)"/>
    <property type="match status" value="1"/>
</dbReference>
<dbReference type="InterPro" id="IPR000719">
    <property type="entry name" value="Prot_kinase_dom"/>
</dbReference>
<dbReference type="PANTHER" id="PTHR24056">
    <property type="entry name" value="CELL DIVISION PROTEIN KINASE"/>
    <property type="match status" value="1"/>
</dbReference>
<dbReference type="Pfam" id="PF00069">
    <property type="entry name" value="Pkinase"/>
    <property type="match status" value="1"/>
</dbReference>
<evidence type="ECO:0000256" key="2">
    <source>
        <dbReference type="ARBA" id="ARBA00022679"/>
    </source>
</evidence>
<keyword evidence="5" id="KW-0067">ATP-binding</keyword>
<evidence type="ECO:0000256" key="4">
    <source>
        <dbReference type="ARBA" id="ARBA00022777"/>
    </source>
</evidence>
<evidence type="ECO:0000256" key="1">
    <source>
        <dbReference type="ARBA" id="ARBA00022527"/>
    </source>
</evidence>
<feature type="region of interest" description="Disordered" evidence="7">
    <location>
        <begin position="412"/>
        <end position="450"/>
    </location>
</feature>
<proteinExistence type="predicted"/>
<evidence type="ECO:0000313" key="10">
    <source>
        <dbReference type="Proteomes" id="UP001497453"/>
    </source>
</evidence>
<accession>A0ABP1CSN4</accession>